<protein>
    <submittedName>
        <fullName evidence="5">Extracellular solute-binding protein</fullName>
    </submittedName>
</protein>
<evidence type="ECO:0000256" key="4">
    <source>
        <dbReference type="SAM" id="SignalP"/>
    </source>
</evidence>
<comment type="similarity">
    <text evidence="1">Belongs to the bacterial solute-binding protein 1 family.</text>
</comment>
<dbReference type="OrthoDB" id="9770625at2"/>
<organism evidence="5 6">
    <name type="scientific">Aeromicrobium endophyticum</name>
    <dbReference type="NCBI Taxonomy" id="2292704"/>
    <lineage>
        <taxon>Bacteria</taxon>
        <taxon>Bacillati</taxon>
        <taxon>Actinomycetota</taxon>
        <taxon>Actinomycetes</taxon>
        <taxon>Propionibacteriales</taxon>
        <taxon>Nocardioidaceae</taxon>
        <taxon>Aeromicrobium</taxon>
    </lineage>
</organism>
<dbReference type="SUPFAM" id="SSF53850">
    <property type="entry name" value="Periplasmic binding protein-like II"/>
    <property type="match status" value="1"/>
</dbReference>
<dbReference type="PANTHER" id="PTHR43649:SF34">
    <property type="entry name" value="ABC TRANSPORTER PERIPLASMIC-BINDING PROTEIN YCJN-RELATED"/>
    <property type="match status" value="1"/>
</dbReference>
<reference evidence="5 6" key="1">
    <citation type="submission" date="2018-08" db="EMBL/GenBank/DDBJ databases">
        <title>Aeromicrobium sp. M2KJ-4, whole genome shotgun sequence.</title>
        <authorList>
            <person name="Tuo L."/>
        </authorList>
    </citation>
    <scope>NUCLEOTIDE SEQUENCE [LARGE SCALE GENOMIC DNA]</scope>
    <source>
        <strain evidence="5 6">M2KJ-4</strain>
    </source>
</reference>
<keyword evidence="3 4" id="KW-0732">Signal</keyword>
<evidence type="ECO:0000256" key="1">
    <source>
        <dbReference type="ARBA" id="ARBA00008520"/>
    </source>
</evidence>
<dbReference type="Gene3D" id="3.40.190.10">
    <property type="entry name" value="Periplasmic binding protein-like II"/>
    <property type="match status" value="2"/>
</dbReference>
<dbReference type="PROSITE" id="PS51257">
    <property type="entry name" value="PROKAR_LIPOPROTEIN"/>
    <property type="match status" value="1"/>
</dbReference>
<dbReference type="AlphaFoldDB" id="A0A371P586"/>
<sequence>MTARRARRAAAGLAAAALSLGVLTACGGDGGKPTLNWYINPDGQDTLNALAKSCSTDDYTIKIQLLPSSATDQRTQLARRLAAKDSSTDLMSLDPVFVPEFANAKWLLPFEGELKDKVLDDDVLKGSAETVTWDDKVVAAPQWANTQVLWYRKSLAQAAGLDMTQPVTWDQVIDAAADNDGTVGVQANKYEAYVVWINSLIQGAGGNILDPDTVESGRDAKVTIDSKAGEDAAAVIEKLAKSGAKQADFTTSNEGTSLGQMFPDKGAGEFMTNWTFVYKNYEGLVGKPGGPADKAGLEDLGYARYPQTVQGEESKPPIGGIDIGVGAYSKHPDFAKQAAVCVTSAKAQSDLAVNEGLMPSRKSVYDSDELKKAYPADLLALWSDSVDSGGPRPKSAFYSQISSAIQSRWHSPTSVGPSTPAKSAAFLKAVLSGKALL</sequence>
<dbReference type="Pfam" id="PF01547">
    <property type="entry name" value="SBP_bac_1"/>
    <property type="match status" value="1"/>
</dbReference>
<keyword evidence="2" id="KW-0813">Transport</keyword>
<keyword evidence="6" id="KW-1185">Reference proteome</keyword>
<dbReference type="InterPro" id="IPR006059">
    <property type="entry name" value="SBP"/>
</dbReference>
<feature type="signal peptide" evidence="4">
    <location>
        <begin position="1"/>
        <end position="24"/>
    </location>
</feature>
<dbReference type="Proteomes" id="UP000265581">
    <property type="component" value="Unassembled WGS sequence"/>
</dbReference>
<evidence type="ECO:0000313" key="5">
    <source>
        <dbReference type="EMBL" id="REK70700.1"/>
    </source>
</evidence>
<dbReference type="EMBL" id="QUBR01000002">
    <property type="protein sequence ID" value="REK70700.1"/>
    <property type="molecule type" value="Genomic_DNA"/>
</dbReference>
<gene>
    <name evidence="5" type="ORF">DX116_16485</name>
</gene>
<dbReference type="PANTHER" id="PTHR43649">
    <property type="entry name" value="ARABINOSE-BINDING PROTEIN-RELATED"/>
    <property type="match status" value="1"/>
</dbReference>
<feature type="chain" id="PRO_5038491633" evidence="4">
    <location>
        <begin position="25"/>
        <end position="437"/>
    </location>
</feature>
<name>A0A371P586_9ACTN</name>
<comment type="caution">
    <text evidence="5">The sequence shown here is derived from an EMBL/GenBank/DDBJ whole genome shotgun (WGS) entry which is preliminary data.</text>
</comment>
<evidence type="ECO:0000256" key="2">
    <source>
        <dbReference type="ARBA" id="ARBA00022448"/>
    </source>
</evidence>
<accession>A0A371P586</accession>
<evidence type="ECO:0000256" key="3">
    <source>
        <dbReference type="ARBA" id="ARBA00022729"/>
    </source>
</evidence>
<dbReference type="RefSeq" id="WP_119705287.1">
    <property type="nucleotide sequence ID" value="NZ_JBHSOI010000002.1"/>
</dbReference>
<proteinExistence type="inferred from homology"/>
<evidence type="ECO:0000313" key="6">
    <source>
        <dbReference type="Proteomes" id="UP000265581"/>
    </source>
</evidence>
<dbReference type="InterPro" id="IPR050490">
    <property type="entry name" value="Bact_solute-bd_prot1"/>
</dbReference>